<reference evidence="1 2" key="1">
    <citation type="journal article" date="2021" name="Front. Genet.">
        <title>Chromosome-Level Genome Assembly Reveals Significant Gene Expansion in the Toll and IMD Signaling Pathways of Dendrolimus kikuchii.</title>
        <authorList>
            <person name="Zhou J."/>
            <person name="Wu P."/>
            <person name="Xiong Z."/>
            <person name="Liu N."/>
            <person name="Zhao N."/>
            <person name="Ji M."/>
            <person name="Qiu Y."/>
            <person name="Yang B."/>
        </authorList>
    </citation>
    <scope>NUCLEOTIDE SEQUENCE [LARGE SCALE GENOMIC DNA]</scope>
    <source>
        <strain evidence="1">Ann1</strain>
    </source>
</reference>
<organism evidence="1 2">
    <name type="scientific">Dendrolimus kikuchii</name>
    <dbReference type="NCBI Taxonomy" id="765133"/>
    <lineage>
        <taxon>Eukaryota</taxon>
        <taxon>Metazoa</taxon>
        <taxon>Ecdysozoa</taxon>
        <taxon>Arthropoda</taxon>
        <taxon>Hexapoda</taxon>
        <taxon>Insecta</taxon>
        <taxon>Pterygota</taxon>
        <taxon>Neoptera</taxon>
        <taxon>Endopterygota</taxon>
        <taxon>Lepidoptera</taxon>
        <taxon>Glossata</taxon>
        <taxon>Ditrysia</taxon>
        <taxon>Bombycoidea</taxon>
        <taxon>Lasiocampidae</taxon>
        <taxon>Dendrolimus</taxon>
    </lineage>
</organism>
<gene>
    <name evidence="1" type="ORF">K1T71_003556</name>
</gene>
<proteinExistence type="predicted"/>
<keyword evidence="2" id="KW-1185">Reference proteome</keyword>
<evidence type="ECO:0000313" key="2">
    <source>
        <dbReference type="Proteomes" id="UP000824533"/>
    </source>
</evidence>
<sequence>MGSRSKRLIQLAVAAETAGIPLTVVGTKKEETPNVEDTTSITDDGVSSKNIITNATDDVAMQKDDSIVSNRRRCDSTSSSSSSSSDSSSSSSSSGPSFIEDSDDSVKDPNYETVETRHRTLSCSDSDIEDVNVSILNQDNILRDKLNLIPTRDDEMIILSNIIQEPEKLKFILITVLLLSQNSLANEFGRNSMLRTRVIGTRYGKLQGVILPMDQHKYLKPIEAYLGVPYATPPTGSNRFAPTRAPAPWDEVKMVDKMGPVCPQRLPDISNETLALERMPKGRLEYLRRLLPRLKNQSEDCLYMNIYTPVQVGPTLLAKYPVVIFIHGESFEWNSGNVYDGSVLASYAGMVVITINYRLGILGFLNANPIPHLKARVANYGLMDQIAALHWVQQNIALFGGDAGNVTMLGHGSGAACINFLMISPTVMPGLFHRAILLSGSALSSWALVEDPVSFSVRLAKQSNCTLPEDIVKDHELIVDCLREVPLEELMSAEISTPSYLTAFGPSVDGVVVKTDYAKELLTFFIPNDLQGFTSVSGVNNFKADKRSGDRIFGIRGGQNKYDLLFGVVTSEALWKFSAQDIQNGFEGERRDRIIRTYVRNAYTYHLSEIFFTIVNEYTDWERTVQHPINTRDAAVLAISDAQYVAPLVQTGDFLSVAKSSPDSGPSTFFYVFDYQTKDGDYPQRMGSVHGEELPYLFGAPLVEGLGHFPKNYTKSEVALSESFIQYMANFVRIGNPNEAQRQESVLPISRERNKYKSIVWDEYDTLHQKYLEIGMKPRMKNHYRAHQLSVWLRLIPEIHRAGMKDVVAKHNLFRNHNDPELYDGFVRPDPLTRANYFDPTLELYRKPIYNATLDIPSTTMDTYVTTCISIISARPGSAVTQSQAANNTHPQDVSNLEAAGYTAYSTALSVTIAIGCSLLILNVLIFAGVYYQRDKTRLQVKALQQQQKRNHNSTFDSVSSKHPHYFVGHSQSSSTIVDIDHQDKNAIIAMTNRVPHFTSANCPNVCHTGIQMSNLAQKTSPPSNRGHTTLPRKVGFSYQTQNQMCNASSCMTLPKNATFMSSGTNLPDVQAQTGQSQGAGNGAVPPQSSPPPQHFSQKSRVPQAAMSEMNV</sequence>
<evidence type="ECO:0000313" key="1">
    <source>
        <dbReference type="EMBL" id="KAJ0181471.1"/>
    </source>
</evidence>
<accession>A0ACC1DCZ8</accession>
<name>A0ACC1DCZ8_9NEOP</name>
<dbReference type="Proteomes" id="UP000824533">
    <property type="component" value="Linkage Group LG05"/>
</dbReference>
<protein>
    <submittedName>
        <fullName evidence="1">Uncharacterized protein</fullName>
    </submittedName>
</protein>
<comment type="caution">
    <text evidence="1">The sequence shown here is derived from an EMBL/GenBank/DDBJ whole genome shotgun (WGS) entry which is preliminary data.</text>
</comment>
<dbReference type="EMBL" id="CM034391">
    <property type="protein sequence ID" value="KAJ0181471.1"/>
    <property type="molecule type" value="Genomic_DNA"/>
</dbReference>